<comment type="caution">
    <text evidence="1">The sequence shown here is derived from an EMBL/GenBank/DDBJ whole genome shotgun (WGS) entry which is preliminary data.</text>
</comment>
<dbReference type="EMBL" id="DTMZ01000002">
    <property type="protein sequence ID" value="HGD12479.1"/>
    <property type="molecule type" value="Genomic_DNA"/>
</dbReference>
<dbReference type="InterPro" id="IPR029058">
    <property type="entry name" value="AB_hydrolase_fold"/>
</dbReference>
<evidence type="ECO:0008006" key="2">
    <source>
        <dbReference type="Google" id="ProtNLM"/>
    </source>
</evidence>
<organism evidence="1">
    <name type="scientific">candidate division WOR-3 bacterium</name>
    <dbReference type="NCBI Taxonomy" id="2052148"/>
    <lineage>
        <taxon>Bacteria</taxon>
        <taxon>Bacteria division WOR-3</taxon>
    </lineage>
</organism>
<reference evidence="1" key="1">
    <citation type="journal article" date="2020" name="mSystems">
        <title>Genome- and Community-Level Interaction Insights into Carbon Utilization and Element Cycling Functions of Hydrothermarchaeota in Hydrothermal Sediment.</title>
        <authorList>
            <person name="Zhou Z."/>
            <person name="Liu Y."/>
            <person name="Xu W."/>
            <person name="Pan J."/>
            <person name="Luo Z.H."/>
            <person name="Li M."/>
        </authorList>
    </citation>
    <scope>NUCLEOTIDE SEQUENCE [LARGE SCALE GENOMIC DNA]</scope>
    <source>
        <strain evidence="1">SpSt-914</strain>
    </source>
</reference>
<dbReference type="AlphaFoldDB" id="A0A7V3PS46"/>
<accession>A0A7V3PS46</accession>
<dbReference type="SUPFAM" id="SSF53474">
    <property type="entry name" value="alpha/beta-Hydrolases"/>
    <property type="match status" value="1"/>
</dbReference>
<sequence>MSLISLLTVVLINFPTVNHQIICDQDHDCYYVPNRVWQSKNKVPALIVLHCNGATAADLDTFKGIGDSLGWIVATCHATRNHRDIFKNDSSIVKTVAKLIRNYPVDSQQVFLAGFSGQGVQALATLYLHPEQIRGVITICAHTGAQELAEPERLKGHLVYLITREKDWNRIANYEMYQSFNLWGVVCTLSVTPGEHGPGPWTEFLKGSVWLKRHVDLAPSGRNLIK</sequence>
<proteinExistence type="predicted"/>
<name>A0A7V3PS46_UNCW3</name>
<protein>
    <recommendedName>
        <fullName evidence="2">Phospholipase/carboxylesterase/thioesterase domain-containing protein</fullName>
    </recommendedName>
</protein>
<dbReference type="Gene3D" id="3.40.50.1820">
    <property type="entry name" value="alpha/beta hydrolase"/>
    <property type="match status" value="1"/>
</dbReference>
<evidence type="ECO:0000313" key="1">
    <source>
        <dbReference type="EMBL" id="HGD12479.1"/>
    </source>
</evidence>
<gene>
    <name evidence="1" type="ORF">ENX16_00105</name>
</gene>